<feature type="compositionally biased region" description="Basic and acidic residues" evidence="1">
    <location>
        <begin position="341"/>
        <end position="350"/>
    </location>
</feature>
<dbReference type="Gene3D" id="1.10.20.120">
    <property type="match status" value="1"/>
</dbReference>
<feature type="region of interest" description="Disordered" evidence="1">
    <location>
        <begin position="338"/>
        <end position="364"/>
    </location>
</feature>
<dbReference type="PANTHER" id="PTHR13383">
    <property type="entry name" value="RIBONUCLEASE H2 SUBUNIT B"/>
    <property type="match status" value="1"/>
</dbReference>
<dbReference type="InterPro" id="IPR040456">
    <property type="entry name" value="RNase_H2_suB"/>
</dbReference>
<dbReference type="GO" id="GO:0032299">
    <property type="term" value="C:ribonuclease H2 complex"/>
    <property type="evidence" value="ECO:0007669"/>
    <property type="project" value="InterPro"/>
</dbReference>
<dbReference type="PANTHER" id="PTHR13383:SF11">
    <property type="entry name" value="RIBONUCLEASE H2 SUBUNIT B"/>
    <property type="match status" value="1"/>
</dbReference>
<keyword evidence="3" id="KW-1185">Reference proteome</keyword>
<gene>
    <name evidence="2" type="ORF">cyc_04242</name>
</gene>
<accession>A0A1D3D848</accession>
<protein>
    <submittedName>
        <fullName evidence="2">Uncharacterized protein</fullName>
    </submittedName>
</protein>
<dbReference type="EMBL" id="JROU02000326">
    <property type="protein sequence ID" value="OEH79630.1"/>
    <property type="molecule type" value="Genomic_DNA"/>
</dbReference>
<sequence length="396" mass="41784">MATTAPPLDASQLRLLVVPSPLSPQKPSKRGEILQSKSDWPIFRPIALPHPSSPNVIVDFFVAGKDIYEMNKSCRSVGVCSALLPPQLVLSDGSLLLATPVDPLLLLLPHLMQQAAASFVPLLEAVAPPKVDVEVRRNLQALAGHSAVLRRLHWVSDLRMLSAAKPAHGETTGAADCAADTSKPPESPASVLAESAPASIEEGDARGSAALGGSLFVRFNNDKTLTFLLRKHGKLVTAIARQRSSVPLGASEADQGGGPPVSTSDASLQAFALSLFSAYLPKTLTTALEVRLRKEGLLREEKPCLATSRAKAPQNPPSCGAKVAKPAARAAGAAAAAEKMAGAERDDHRSCTPTGPQHSARRVVMESDSPHAYCLFAPRVGKSYRVEVERRPEGSA</sequence>
<dbReference type="VEuPathDB" id="ToxoDB:cyc_04242"/>
<proteinExistence type="predicted"/>
<dbReference type="AlphaFoldDB" id="A0A1D3D848"/>
<feature type="region of interest" description="Disordered" evidence="1">
    <location>
        <begin position="169"/>
        <end position="198"/>
    </location>
</feature>
<dbReference type="GO" id="GO:0006401">
    <property type="term" value="P:RNA catabolic process"/>
    <property type="evidence" value="ECO:0007669"/>
    <property type="project" value="TreeGrafter"/>
</dbReference>
<dbReference type="GO" id="GO:0005654">
    <property type="term" value="C:nucleoplasm"/>
    <property type="evidence" value="ECO:0007669"/>
    <property type="project" value="TreeGrafter"/>
</dbReference>
<organism evidence="2 3">
    <name type="scientific">Cyclospora cayetanensis</name>
    <dbReference type="NCBI Taxonomy" id="88456"/>
    <lineage>
        <taxon>Eukaryota</taxon>
        <taxon>Sar</taxon>
        <taxon>Alveolata</taxon>
        <taxon>Apicomplexa</taxon>
        <taxon>Conoidasida</taxon>
        <taxon>Coccidia</taxon>
        <taxon>Eucoccidiorida</taxon>
        <taxon>Eimeriorina</taxon>
        <taxon>Eimeriidae</taxon>
        <taxon>Cyclospora</taxon>
    </lineage>
</organism>
<dbReference type="InParanoid" id="A0A1D3D848"/>
<evidence type="ECO:0000313" key="3">
    <source>
        <dbReference type="Proteomes" id="UP000095192"/>
    </source>
</evidence>
<dbReference type="VEuPathDB" id="ToxoDB:LOC34620798"/>
<evidence type="ECO:0000256" key="1">
    <source>
        <dbReference type="SAM" id="MobiDB-lite"/>
    </source>
</evidence>
<evidence type="ECO:0000313" key="2">
    <source>
        <dbReference type="EMBL" id="OEH79630.1"/>
    </source>
</evidence>
<comment type="caution">
    <text evidence="2">The sequence shown here is derived from an EMBL/GenBank/DDBJ whole genome shotgun (WGS) entry which is preliminary data.</text>
</comment>
<name>A0A1D3D848_9EIME</name>
<reference evidence="2 3" key="1">
    <citation type="journal article" date="2016" name="BMC Genomics">
        <title>Comparative genomics reveals Cyclospora cayetanensis possesses coccidia-like metabolism and invasion components but unique surface antigens.</title>
        <authorList>
            <person name="Liu S."/>
            <person name="Wang L."/>
            <person name="Zheng H."/>
            <person name="Xu Z."/>
            <person name="Roellig D.M."/>
            <person name="Li N."/>
            <person name="Frace M.A."/>
            <person name="Tang K."/>
            <person name="Arrowood M.J."/>
            <person name="Moss D.M."/>
            <person name="Zhang L."/>
            <person name="Feng Y."/>
            <person name="Xiao L."/>
        </authorList>
    </citation>
    <scope>NUCLEOTIDE SEQUENCE [LARGE SCALE GENOMIC DNA]</scope>
    <source>
        <strain evidence="2 3">CHN_HEN01</strain>
    </source>
</reference>
<dbReference type="Proteomes" id="UP000095192">
    <property type="component" value="Unassembled WGS sequence"/>
</dbReference>